<organism evidence="1 2">
    <name type="scientific">Giardia intestinalis</name>
    <name type="common">Giardia lamblia</name>
    <dbReference type="NCBI Taxonomy" id="5741"/>
    <lineage>
        <taxon>Eukaryota</taxon>
        <taxon>Metamonada</taxon>
        <taxon>Diplomonadida</taxon>
        <taxon>Hexamitidae</taxon>
        <taxon>Giardiinae</taxon>
        <taxon>Giardia</taxon>
    </lineage>
</organism>
<sequence length="49" mass="5527">VDVEKLSVRAAFAIAYMAAKANEHLTKLIRRDRAESLATQSDRLLSSYF</sequence>
<feature type="non-terminal residue" evidence="1">
    <location>
        <position position="1"/>
    </location>
</feature>
<evidence type="ECO:0000313" key="1">
    <source>
        <dbReference type="EMBL" id="ESU34687.1"/>
    </source>
</evidence>
<dbReference type="VEuPathDB" id="GiardiaDB:DHA2_154701"/>
<dbReference type="Proteomes" id="UP000018320">
    <property type="component" value="Unassembled WGS sequence"/>
</dbReference>
<proteinExistence type="predicted"/>
<reference evidence="2" key="1">
    <citation type="submission" date="2012-02" db="EMBL/GenBank/DDBJ databases">
        <title>Genome sequencing of Giardia lamblia Genotypes A2 and B isolates (DH and GS) and comparative analysis with the genomes of Genotypes A1 and E (WB and Pig).</title>
        <authorList>
            <person name="Adam R."/>
            <person name="Dahlstrom E."/>
            <person name="Martens C."/>
            <person name="Bruno D."/>
            <person name="Barbian K."/>
            <person name="Porcella S.F."/>
            <person name="Nash T."/>
        </authorList>
    </citation>
    <scope>NUCLEOTIDE SEQUENCE</scope>
    <source>
        <strain evidence="2">DH</strain>
    </source>
</reference>
<gene>
    <name evidence="1" type="ORF">DHA2_154701</name>
</gene>
<protein>
    <submittedName>
        <fullName evidence="1">Dihydrolipoamide acyltransferase</fullName>
    </submittedName>
</protein>
<accession>V6T8B0</accession>
<keyword evidence="1" id="KW-0012">Acyltransferase</keyword>
<reference evidence="1 2" key="2">
    <citation type="journal article" date="2013" name="Genome Biol. Evol.">
        <title>Genome sequencing of Giardia lamblia genotypes A2 and B isolates (DH and GS) and comparative analysis with the genomes of genotypes A1 and E (WB and Pig).</title>
        <authorList>
            <person name="Adam R.D."/>
            <person name="Dahlstrom E.W."/>
            <person name="Martens C.A."/>
            <person name="Bruno D.P."/>
            <person name="Barbian K.D."/>
            <person name="Ricklefs S.M."/>
            <person name="Hernandez M.M."/>
            <person name="Narla N.P."/>
            <person name="Patel R.B."/>
            <person name="Porcella S.F."/>
            <person name="Nash T.E."/>
        </authorList>
    </citation>
    <scope>NUCLEOTIDE SEQUENCE [LARGE SCALE GENOMIC DNA]</scope>
    <source>
        <strain evidence="1 2">DH</strain>
    </source>
</reference>
<dbReference type="EMBL" id="AHGT01000194">
    <property type="protein sequence ID" value="ESU34687.1"/>
    <property type="molecule type" value="Genomic_DNA"/>
</dbReference>
<keyword evidence="1" id="KW-0808">Transferase</keyword>
<dbReference type="AlphaFoldDB" id="V6T8B0"/>
<name>V6T8B0_GIAIN</name>
<evidence type="ECO:0000313" key="2">
    <source>
        <dbReference type="Proteomes" id="UP000018320"/>
    </source>
</evidence>
<dbReference type="GO" id="GO:0016746">
    <property type="term" value="F:acyltransferase activity"/>
    <property type="evidence" value="ECO:0007669"/>
    <property type="project" value="UniProtKB-KW"/>
</dbReference>
<comment type="caution">
    <text evidence="1">The sequence shown here is derived from an EMBL/GenBank/DDBJ whole genome shotgun (WGS) entry which is preliminary data.</text>
</comment>